<gene>
    <name evidence="1" type="ORF">COC42_09105</name>
</gene>
<sequence>MVPAPDRFGHFVGIDWSGAAGERQRGIAVAICAQGKAVPTLVRPGHVWSRMEVLDWLSSESPDDAIVGLDLGASLPFADMGAFFPGWVESPHDAHALWALIDGITADDPHLSASSFVDHPEVARHLRRHGGRKGEHFSGRGRLRLTEVRQREQGLNPYSNLNLVGAAQVGKSSLTGMRVLHRLPPRIAIWPFDTLPMAGPVVLEIYTSLAAVVAGRPKGRAKMRDHAALDAALTVLGSEPTRGTGPIDDHKSDAILTAAWLRRDAHRPELWTPRDMTPQIAATEGWTFGIT</sequence>
<organism evidence="1 2">
    <name type="scientific">Sphingomonas spermidinifaciens</name>
    <dbReference type="NCBI Taxonomy" id="1141889"/>
    <lineage>
        <taxon>Bacteria</taxon>
        <taxon>Pseudomonadati</taxon>
        <taxon>Pseudomonadota</taxon>
        <taxon>Alphaproteobacteria</taxon>
        <taxon>Sphingomonadales</taxon>
        <taxon>Sphingomonadaceae</taxon>
        <taxon>Sphingomonas</taxon>
    </lineage>
</organism>
<dbReference type="Proteomes" id="UP000218366">
    <property type="component" value="Unassembled WGS sequence"/>
</dbReference>
<dbReference type="RefSeq" id="WP_096342807.1">
    <property type="nucleotide sequence ID" value="NZ_NWMW01000001.1"/>
</dbReference>
<protein>
    <recommendedName>
        <fullName evidence="3">DUF429 domain-containing protein</fullName>
    </recommendedName>
</protein>
<dbReference type="EMBL" id="NWMW01000001">
    <property type="protein sequence ID" value="PCD04412.1"/>
    <property type="molecule type" value="Genomic_DNA"/>
</dbReference>
<evidence type="ECO:0000313" key="2">
    <source>
        <dbReference type="Proteomes" id="UP000218366"/>
    </source>
</evidence>
<accession>A0A2A4B8Y1</accession>
<reference evidence="1 2" key="1">
    <citation type="submission" date="2017-09" db="EMBL/GenBank/DDBJ databases">
        <title>Sphingomonas spermidinifaciens 9NM-10, whole genome shotgun sequence.</title>
        <authorList>
            <person name="Feng G."/>
            <person name="Zhu H."/>
        </authorList>
    </citation>
    <scope>NUCLEOTIDE SEQUENCE [LARGE SCALE GENOMIC DNA]</scope>
    <source>
        <strain evidence="1 2">9NM-10</strain>
    </source>
</reference>
<evidence type="ECO:0008006" key="3">
    <source>
        <dbReference type="Google" id="ProtNLM"/>
    </source>
</evidence>
<dbReference type="OrthoDB" id="7388866at2"/>
<proteinExistence type="predicted"/>
<evidence type="ECO:0000313" key="1">
    <source>
        <dbReference type="EMBL" id="PCD04412.1"/>
    </source>
</evidence>
<comment type="caution">
    <text evidence="1">The sequence shown here is derived from an EMBL/GenBank/DDBJ whole genome shotgun (WGS) entry which is preliminary data.</text>
</comment>
<name>A0A2A4B8Y1_9SPHN</name>
<dbReference type="AlphaFoldDB" id="A0A2A4B8Y1"/>
<keyword evidence="2" id="KW-1185">Reference proteome</keyword>